<dbReference type="RefSeq" id="WP_329501391.1">
    <property type="nucleotide sequence ID" value="NZ_CP108460.1"/>
</dbReference>
<keyword evidence="3" id="KW-1003">Cell membrane</keyword>
<dbReference type="InterPro" id="IPR000515">
    <property type="entry name" value="MetI-like"/>
</dbReference>
<protein>
    <submittedName>
        <fullName evidence="9">Sugar ABC transporter permease</fullName>
    </submittedName>
</protein>
<evidence type="ECO:0000256" key="1">
    <source>
        <dbReference type="ARBA" id="ARBA00004651"/>
    </source>
</evidence>
<dbReference type="CDD" id="cd06261">
    <property type="entry name" value="TM_PBP2"/>
    <property type="match status" value="1"/>
</dbReference>
<feature type="transmembrane region" description="Helical" evidence="7">
    <location>
        <begin position="85"/>
        <end position="109"/>
    </location>
</feature>
<proteinExistence type="inferred from homology"/>
<accession>A0ABZ1WKL0</accession>
<keyword evidence="6 7" id="KW-0472">Membrane</keyword>
<dbReference type="Proteomes" id="UP001432014">
    <property type="component" value="Chromosome"/>
</dbReference>
<reference evidence="9 10" key="1">
    <citation type="submission" date="2022-10" db="EMBL/GenBank/DDBJ databases">
        <title>The complete genomes of actinobacterial strains from the NBC collection.</title>
        <authorList>
            <person name="Joergensen T.S."/>
            <person name="Alvarez Arevalo M."/>
            <person name="Sterndorff E.B."/>
            <person name="Faurdal D."/>
            <person name="Vuksanovic O."/>
            <person name="Mourched A.-S."/>
            <person name="Charusanti P."/>
            <person name="Shaw S."/>
            <person name="Blin K."/>
            <person name="Weber T."/>
        </authorList>
    </citation>
    <scope>NUCLEOTIDE SEQUENCE [LARGE SCALE GENOMIC DNA]</scope>
    <source>
        <strain evidence="9 10">NBC_01247</strain>
    </source>
</reference>
<feature type="transmembrane region" description="Helical" evidence="7">
    <location>
        <begin position="187"/>
        <end position="210"/>
    </location>
</feature>
<feature type="transmembrane region" description="Helical" evidence="7">
    <location>
        <begin position="140"/>
        <end position="166"/>
    </location>
</feature>
<dbReference type="Gene3D" id="1.10.3720.10">
    <property type="entry name" value="MetI-like"/>
    <property type="match status" value="1"/>
</dbReference>
<dbReference type="SUPFAM" id="SSF161098">
    <property type="entry name" value="MetI-like"/>
    <property type="match status" value="1"/>
</dbReference>
<keyword evidence="2 7" id="KW-0813">Transport</keyword>
<comment type="subcellular location">
    <subcellularLocation>
        <location evidence="1 7">Cell membrane</location>
        <topology evidence="1 7">Multi-pass membrane protein</topology>
    </subcellularLocation>
</comment>
<sequence length="279" mass="31028">MLTVTVAPIIFLIYTSFTDYNQRSLFTGVYNFVGTQQYADLLTDPAFWQSLLRTVLFAGAMVVGSIVVGVAFAQLMTRLATRMRLTLTLALICAWAMPTVASSLVWNWLFQPGYGVVNWLLTQLRVFGDLTNTDWSNDPALAYVSIWLLVVWQAVPFIALTLYAALTQMPAERQEAARLDGAGEWRLWWSITLPFLRPTLMLVTIMSVIWDFNVFNQIWLVSAGGPDDATTTLGIFAYKTAFVVFRVGQGAALSVITTIILAAATALYIRSLLRSGEDL</sequence>
<feature type="transmembrane region" description="Helical" evidence="7">
    <location>
        <begin position="51"/>
        <end position="73"/>
    </location>
</feature>
<feature type="transmembrane region" description="Helical" evidence="7">
    <location>
        <begin position="251"/>
        <end position="269"/>
    </location>
</feature>
<evidence type="ECO:0000313" key="9">
    <source>
        <dbReference type="EMBL" id="WUS61411.1"/>
    </source>
</evidence>
<feature type="domain" description="ABC transmembrane type-1" evidence="8">
    <location>
        <begin position="51"/>
        <end position="268"/>
    </location>
</feature>
<dbReference type="InterPro" id="IPR035906">
    <property type="entry name" value="MetI-like_sf"/>
</dbReference>
<evidence type="ECO:0000313" key="10">
    <source>
        <dbReference type="Proteomes" id="UP001432014"/>
    </source>
</evidence>
<evidence type="ECO:0000256" key="3">
    <source>
        <dbReference type="ARBA" id="ARBA00022475"/>
    </source>
</evidence>
<evidence type="ECO:0000256" key="7">
    <source>
        <dbReference type="RuleBase" id="RU363032"/>
    </source>
</evidence>
<dbReference type="InterPro" id="IPR050809">
    <property type="entry name" value="UgpAE/MalFG_permease"/>
</dbReference>
<name>A0ABZ1WKL0_9ACTN</name>
<comment type="similarity">
    <text evidence="7">Belongs to the binding-protein-dependent transport system permease family.</text>
</comment>
<dbReference type="PANTHER" id="PTHR43227:SF8">
    <property type="entry name" value="DIACETYLCHITOBIOSE UPTAKE SYSTEM PERMEASE PROTEIN DASB"/>
    <property type="match status" value="1"/>
</dbReference>
<gene>
    <name evidence="9" type="ORF">OG469_07945</name>
</gene>
<evidence type="ECO:0000259" key="8">
    <source>
        <dbReference type="PROSITE" id="PS50928"/>
    </source>
</evidence>
<keyword evidence="4 7" id="KW-0812">Transmembrane</keyword>
<evidence type="ECO:0000256" key="2">
    <source>
        <dbReference type="ARBA" id="ARBA00022448"/>
    </source>
</evidence>
<evidence type="ECO:0000256" key="4">
    <source>
        <dbReference type="ARBA" id="ARBA00022692"/>
    </source>
</evidence>
<dbReference type="PANTHER" id="PTHR43227">
    <property type="entry name" value="BLL4140 PROTEIN"/>
    <property type="match status" value="1"/>
</dbReference>
<evidence type="ECO:0000256" key="5">
    <source>
        <dbReference type="ARBA" id="ARBA00022989"/>
    </source>
</evidence>
<keyword evidence="5 7" id="KW-1133">Transmembrane helix</keyword>
<evidence type="ECO:0000256" key="6">
    <source>
        <dbReference type="ARBA" id="ARBA00023136"/>
    </source>
</evidence>
<dbReference type="EMBL" id="CP108482">
    <property type="protein sequence ID" value="WUS61411.1"/>
    <property type="molecule type" value="Genomic_DNA"/>
</dbReference>
<keyword evidence="10" id="KW-1185">Reference proteome</keyword>
<organism evidence="9 10">
    <name type="scientific">Kitasatospora herbaricolor</name>
    <dbReference type="NCBI Taxonomy" id="68217"/>
    <lineage>
        <taxon>Bacteria</taxon>
        <taxon>Bacillati</taxon>
        <taxon>Actinomycetota</taxon>
        <taxon>Actinomycetes</taxon>
        <taxon>Kitasatosporales</taxon>
        <taxon>Streptomycetaceae</taxon>
        <taxon>Kitasatospora</taxon>
    </lineage>
</organism>
<dbReference type="PROSITE" id="PS50928">
    <property type="entry name" value="ABC_TM1"/>
    <property type="match status" value="1"/>
</dbReference>
<dbReference type="Pfam" id="PF00528">
    <property type="entry name" value="BPD_transp_1"/>
    <property type="match status" value="1"/>
</dbReference>